<accession>A0A5C4MVD8</accession>
<dbReference type="OrthoDB" id="9804207at2"/>
<name>A0A5C4MVD8_9RHOB</name>
<evidence type="ECO:0000256" key="3">
    <source>
        <dbReference type="ARBA" id="ARBA00022643"/>
    </source>
</evidence>
<evidence type="ECO:0000256" key="6">
    <source>
        <dbReference type="ARBA" id="ARBA00023027"/>
    </source>
</evidence>
<reference evidence="10 11" key="1">
    <citation type="submission" date="2019-06" db="EMBL/GenBank/DDBJ databases">
        <title>YIM 131921 draft genome.</title>
        <authorList>
            <person name="Jiang L."/>
        </authorList>
    </citation>
    <scope>NUCLEOTIDE SEQUENCE [LARGE SCALE GENOMIC DNA]</scope>
    <source>
        <strain evidence="10 11">YIM 131921</strain>
    </source>
</reference>
<evidence type="ECO:0000256" key="5">
    <source>
        <dbReference type="ARBA" id="ARBA00023002"/>
    </source>
</evidence>
<evidence type="ECO:0000259" key="9">
    <source>
        <dbReference type="Pfam" id="PF00881"/>
    </source>
</evidence>
<dbReference type="Pfam" id="PF00881">
    <property type="entry name" value="Nitroreductase"/>
    <property type="match status" value="1"/>
</dbReference>
<dbReference type="EC" id="1.-.-.-" evidence="7"/>
<keyword evidence="2 7" id="KW-0285">Flavoprotein</keyword>
<dbReference type="Proteomes" id="UP000305887">
    <property type="component" value="Unassembled WGS sequence"/>
</dbReference>
<dbReference type="InterPro" id="IPR052530">
    <property type="entry name" value="NAD(P)H_nitroreductase"/>
</dbReference>
<keyword evidence="6 7" id="KW-0520">NAD</keyword>
<dbReference type="PANTHER" id="PTHR43821">
    <property type="entry name" value="NAD(P)H NITROREDUCTASE YDJA-RELATED"/>
    <property type="match status" value="1"/>
</dbReference>
<evidence type="ECO:0000313" key="11">
    <source>
        <dbReference type="Proteomes" id="UP000305887"/>
    </source>
</evidence>
<dbReference type="AlphaFoldDB" id="A0A5C4MVD8"/>
<evidence type="ECO:0000256" key="2">
    <source>
        <dbReference type="ARBA" id="ARBA00022630"/>
    </source>
</evidence>
<dbReference type="SUPFAM" id="SSF55469">
    <property type="entry name" value="FMN-dependent nitroreductase-like"/>
    <property type="match status" value="1"/>
</dbReference>
<feature type="binding site" description="in other chain" evidence="8">
    <location>
        <begin position="15"/>
        <end position="17"/>
    </location>
    <ligand>
        <name>FMN</name>
        <dbReference type="ChEBI" id="CHEBI:58210"/>
        <note>ligand shared between dimeric partners</note>
    </ligand>
</feature>
<dbReference type="GO" id="GO:0016491">
    <property type="term" value="F:oxidoreductase activity"/>
    <property type="evidence" value="ECO:0007669"/>
    <property type="project" value="UniProtKB-UniRule"/>
</dbReference>
<feature type="domain" description="Nitroreductase" evidence="9">
    <location>
        <begin position="21"/>
        <end position="169"/>
    </location>
</feature>
<dbReference type="RefSeq" id="WP_139076422.1">
    <property type="nucleotide sequence ID" value="NZ_VDFU01000008.1"/>
</dbReference>
<gene>
    <name evidence="10" type="ORF">FHG66_09045</name>
</gene>
<dbReference type="InterPro" id="IPR029479">
    <property type="entry name" value="Nitroreductase"/>
</dbReference>
<dbReference type="InterPro" id="IPR026021">
    <property type="entry name" value="YdjA-like"/>
</dbReference>
<dbReference type="InterPro" id="IPR000415">
    <property type="entry name" value="Nitroreductase-like"/>
</dbReference>
<keyword evidence="11" id="KW-1185">Reference proteome</keyword>
<feature type="binding site" description="in other chain" evidence="8">
    <location>
        <begin position="138"/>
        <end position="140"/>
    </location>
    <ligand>
        <name>FMN</name>
        <dbReference type="ChEBI" id="CHEBI:58210"/>
        <note>ligand shared between dimeric partners</note>
    </ligand>
</feature>
<comment type="similarity">
    <text evidence="1 7">Belongs to the nitroreductase family.</text>
</comment>
<feature type="binding site" evidence="8">
    <location>
        <position position="42"/>
    </location>
    <ligand>
        <name>FMN</name>
        <dbReference type="ChEBI" id="CHEBI:58210"/>
        <note>ligand shared between dimeric partners</note>
    </ligand>
</feature>
<feature type="binding site" evidence="8">
    <location>
        <position position="46"/>
    </location>
    <ligand>
        <name>FMN</name>
        <dbReference type="ChEBI" id="CHEBI:58210"/>
        <note>ligand shared between dimeric partners</note>
    </ligand>
</feature>
<dbReference type="Gene3D" id="3.40.109.10">
    <property type="entry name" value="NADH Oxidase"/>
    <property type="match status" value="1"/>
</dbReference>
<evidence type="ECO:0000256" key="4">
    <source>
        <dbReference type="ARBA" id="ARBA00022857"/>
    </source>
</evidence>
<proteinExistence type="inferred from homology"/>
<comment type="caution">
    <text evidence="10">The sequence shown here is derived from an EMBL/GenBank/DDBJ whole genome shotgun (WGS) entry which is preliminary data.</text>
</comment>
<evidence type="ECO:0000256" key="1">
    <source>
        <dbReference type="ARBA" id="ARBA00007118"/>
    </source>
</evidence>
<keyword evidence="5 7" id="KW-0560">Oxidoreductase</keyword>
<dbReference type="CDD" id="cd02135">
    <property type="entry name" value="YdjA-like"/>
    <property type="match status" value="1"/>
</dbReference>
<keyword evidence="4 7" id="KW-0521">NADP</keyword>
<dbReference type="PANTHER" id="PTHR43821:SF1">
    <property type="entry name" value="NAD(P)H NITROREDUCTASE YDJA-RELATED"/>
    <property type="match status" value="1"/>
</dbReference>
<dbReference type="PIRSF" id="PIRSF000232">
    <property type="entry name" value="YdjA"/>
    <property type="match status" value="1"/>
</dbReference>
<dbReference type="EMBL" id="VDFU01000008">
    <property type="protein sequence ID" value="TNC50099.1"/>
    <property type="molecule type" value="Genomic_DNA"/>
</dbReference>
<keyword evidence="3 7" id="KW-0288">FMN</keyword>
<evidence type="ECO:0000313" key="10">
    <source>
        <dbReference type="EMBL" id="TNC50099.1"/>
    </source>
</evidence>
<evidence type="ECO:0000256" key="8">
    <source>
        <dbReference type="PIRSR" id="PIRSR000232-1"/>
    </source>
</evidence>
<comment type="cofactor">
    <cofactor evidence="8">
        <name>FMN</name>
        <dbReference type="ChEBI" id="CHEBI:58210"/>
    </cofactor>
    <text evidence="8">Binds 1 FMN per subunit.</text>
</comment>
<protein>
    <recommendedName>
        <fullName evidence="7">Putative NAD(P)H nitroreductase</fullName>
        <ecNumber evidence="7">1.-.-.-</ecNumber>
    </recommendedName>
</protein>
<organism evidence="10 11">
    <name type="scientific">Rubellimicrobium rubrum</name>
    <dbReference type="NCBI Taxonomy" id="2585369"/>
    <lineage>
        <taxon>Bacteria</taxon>
        <taxon>Pseudomonadati</taxon>
        <taxon>Pseudomonadota</taxon>
        <taxon>Alphaproteobacteria</taxon>
        <taxon>Rhodobacterales</taxon>
        <taxon>Roseobacteraceae</taxon>
        <taxon>Rubellimicrobium</taxon>
    </lineage>
</organism>
<sequence length="192" mass="20891">MPDKNPAALDFLLSRRSRPARTLGLPVPSQDEVGQLLAAATRVPDHGKLEPWRFIVLTRPATDRLARLVEERGPVLGQEPERIAKAASQYSMSDLAVVVVQVPRPTEKVPLIEQTYSAGAVCLSLLNAALAQGWGANWLSGWPTYDETFRREGLGLRDGETVAGVIHIGTPVAESPDRPRPDVAKLTTWISA</sequence>
<evidence type="ECO:0000256" key="7">
    <source>
        <dbReference type="PIRNR" id="PIRNR000232"/>
    </source>
</evidence>